<dbReference type="RefSeq" id="WP_343843052.1">
    <property type="nucleotide sequence ID" value="NZ_BAAAEI010000006.1"/>
</dbReference>
<keyword evidence="1" id="KW-0732">Signal</keyword>
<accession>A0ABN0WXM2</accession>
<evidence type="ECO:0000313" key="2">
    <source>
        <dbReference type="EMBL" id="GAA0349625.1"/>
    </source>
</evidence>
<comment type="caution">
    <text evidence="2">The sequence shown here is derived from an EMBL/GenBank/DDBJ whole genome shotgun (WGS) entry which is preliminary data.</text>
</comment>
<evidence type="ECO:0008006" key="4">
    <source>
        <dbReference type="Google" id="ProtNLM"/>
    </source>
</evidence>
<reference evidence="2 3" key="1">
    <citation type="journal article" date="2019" name="Int. J. Syst. Evol. Microbiol.">
        <title>The Global Catalogue of Microorganisms (GCM) 10K type strain sequencing project: providing services to taxonomists for standard genome sequencing and annotation.</title>
        <authorList>
            <consortium name="The Broad Institute Genomics Platform"/>
            <consortium name="The Broad Institute Genome Sequencing Center for Infectious Disease"/>
            <person name="Wu L."/>
            <person name="Ma J."/>
        </authorList>
    </citation>
    <scope>NUCLEOTIDE SEQUENCE [LARGE SCALE GENOMIC DNA]</scope>
    <source>
        <strain evidence="2 3">JCM 13378</strain>
    </source>
</reference>
<feature type="chain" id="PRO_5045235178" description="Lipoprotein" evidence="1">
    <location>
        <begin position="24"/>
        <end position="431"/>
    </location>
</feature>
<dbReference type="PROSITE" id="PS51257">
    <property type="entry name" value="PROKAR_LIPOPROTEIN"/>
    <property type="match status" value="1"/>
</dbReference>
<evidence type="ECO:0000313" key="3">
    <source>
        <dbReference type="Proteomes" id="UP001501757"/>
    </source>
</evidence>
<keyword evidence="3" id="KW-1185">Reference proteome</keyword>
<proteinExistence type="predicted"/>
<dbReference type="Proteomes" id="UP001501757">
    <property type="component" value="Unassembled WGS sequence"/>
</dbReference>
<name>A0ABN0WXM2_9ALTE</name>
<gene>
    <name evidence="2" type="ORF">GCM10009092_12540</name>
</gene>
<evidence type="ECO:0000256" key="1">
    <source>
        <dbReference type="SAM" id="SignalP"/>
    </source>
</evidence>
<protein>
    <recommendedName>
        <fullName evidence="4">Lipoprotein</fullName>
    </recommendedName>
</protein>
<dbReference type="EMBL" id="BAAAEI010000006">
    <property type="protein sequence ID" value="GAA0349625.1"/>
    <property type="molecule type" value="Genomic_DNA"/>
</dbReference>
<sequence length="431" mass="47598">MRTLLLTPLLLLLGACQPQQQTAAAPPKLEDQGFYQQHLAVSPYLPANLDDAYIACPLTERHTSAHYKTAAQVNYAQTGWETRVAADWQFFGESTENGRLLVIDFNQSQDGLSYRYLANGHSQDQLYEPWSSSKVMAITAAISRARLGGIGAESLAGAYPIADLITSIHTYEPFGKADGNSNAIASYLVNVSSRDYITSLFQDKWLKLANPNVRLRGAYASEVFDPEVDYWQARDNQRQAVMQRINDNQQDPGYQTYRCEQCGLTGNKPMTTLAQAEWLKRLASHQQEPLTRHPGFREEDIQTLFYGLGHSDARFQYGGMLMGISTLVGDAIAKQLSPGADAKEALDKATHGQWRIFQKIGWGPSGTRGQSEVVMLAHVCLPSYQGGRAFTLAAQAGVPGDQDWQVNDAALKLQHLLNMGMAKLLAQPDTP</sequence>
<organism evidence="2 3">
    <name type="scientific">Bowmanella denitrificans</name>
    <dbReference type="NCBI Taxonomy" id="366582"/>
    <lineage>
        <taxon>Bacteria</taxon>
        <taxon>Pseudomonadati</taxon>
        <taxon>Pseudomonadota</taxon>
        <taxon>Gammaproteobacteria</taxon>
        <taxon>Alteromonadales</taxon>
        <taxon>Alteromonadaceae</taxon>
        <taxon>Bowmanella</taxon>
    </lineage>
</organism>
<feature type="signal peptide" evidence="1">
    <location>
        <begin position="1"/>
        <end position="23"/>
    </location>
</feature>